<dbReference type="EMBL" id="LBMM01015173">
    <property type="protein sequence ID" value="KMQ84902.1"/>
    <property type="molecule type" value="Genomic_DNA"/>
</dbReference>
<proteinExistence type="predicted"/>
<comment type="caution">
    <text evidence="1">The sequence shown here is derived from an EMBL/GenBank/DDBJ whole genome shotgun (WGS) entry which is preliminary data.</text>
</comment>
<protein>
    <submittedName>
        <fullName evidence="1">Retrotransposon domain containing protein</fullName>
    </submittedName>
</protein>
<keyword evidence="2" id="KW-1185">Reference proteome</keyword>
<sequence length="165" mass="19041">MTAIETKLGWTLLGKNLIDDCKEDAALMVVSMMTQEADLSNVWRLDTLGITDPMENITKDALQAKVKALFLDTTRINDEGRYEILLPWKENHPILQDNRDIAEKRLRSTTKRQQENLFEDCDAIFNNWLAKGIIEKDRPMKLLIRAIISPTNMLSKKKEQRKSVP</sequence>
<reference evidence="1 2" key="1">
    <citation type="submission" date="2015-04" db="EMBL/GenBank/DDBJ databases">
        <title>Lasius niger genome sequencing.</title>
        <authorList>
            <person name="Konorov E.A."/>
            <person name="Nikitin M.A."/>
            <person name="Kirill M.V."/>
            <person name="Chang P."/>
        </authorList>
    </citation>
    <scope>NUCLEOTIDE SEQUENCE [LARGE SCALE GENOMIC DNA]</scope>
    <source>
        <tissue evidence="1">Whole</tissue>
    </source>
</reference>
<evidence type="ECO:0000313" key="2">
    <source>
        <dbReference type="Proteomes" id="UP000036403"/>
    </source>
</evidence>
<organism evidence="1 2">
    <name type="scientific">Lasius niger</name>
    <name type="common">Black garden ant</name>
    <dbReference type="NCBI Taxonomy" id="67767"/>
    <lineage>
        <taxon>Eukaryota</taxon>
        <taxon>Metazoa</taxon>
        <taxon>Ecdysozoa</taxon>
        <taxon>Arthropoda</taxon>
        <taxon>Hexapoda</taxon>
        <taxon>Insecta</taxon>
        <taxon>Pterygota</taxon>
        <taxon>Neoptera</taxon>
        <taxon>Endopterygota</taxon>
        <taxon>Hymenoptera</taxon>
        <taxon>Apocrita</taxon>
        <taxon>Aculeata</taxon>
        <taxon>Formicoidea</taxon>
        <taxon>Formicidae</taxon>
        <taxon>Formicinae</taxon>
        <taxon>Lasius</taxon>
        <taxon>Lasius</taxon>
    </lineage>
</organism>
<evidence type="ECO:0000313" key="1">
    <source>
        <dbReference type="EMBL" id="KMQ84902.1"/>
    </source>
</evidence>
<accession>A0A0J7K3I5</accession>
<dbReference type="OrthoDB" id="6752769at2759"/>
<dbReference type="PaxDb" id="67767-A0A0J7K3I5"/>
<feature type="non-terminal residue" evidence="1">
    <location>
        <position position="165"/>
    </location>
</feature>
<dbReference type="AlphaFoldDB" id="A0A0J7K3I5"/>
<gene>
    <name evidence="1" type="ORF">RF55_16914</name>
</gene>
<name>A0A0J7K3I5_LASNI</name>
<dbReference type="Proteomes" id="UP000036403">
    <property type="component" value="Unassembled WGS sequence"/>
</dbReference>